<evidence type="ECO:0000313" key="2">
    <source>
        <dbReference type="Proteomes" id="UP000029121"/>
    </source>
</evidence>
<dbReference type="EMBL" id="KB870807">
    <property type="protein sequence ID" value="EOA31780.1"/>
    <property type="molecule type" value="Genomic_DNA"/>
</dbReference>
<gene>
    <name evidence="1" type="ORF">CARUB_v10015002mg</name>
</gene>
<reference evidence="2" key="1">
    <citation type="journal article" date="2013" name="Nat. Genet.">
        <title>The Capsella rubella genome and the genomic consequences of rapid mating system evolution.</title>
        <authorList>
            <person name="Slotte T."/>
            <person name="Hazzouri K.M."/>
            <person name="Agren J.A."/>
            <person name="Koenig D."/>
            <person name="Maumus F."/>
            <person name="Guo Y.L."/>
            <person name="Steige K."/>
            <person name="Platts A.E."/>
            <person name="Escobar J.S."/>
            <person name="Newman L.K."/>
            <person name="Wang W."/>
            <person name="Mandakova T."/>
            <person name="Vello E."/>
            <person name="Smith L.M."/>
            <person name="Henz S.R."/>
            <person name="Steffen J."/>
            <person name="Takuno S."/>
            <person name="Brandvain Y."/>
            <person name="Coop G."/>
            <person name="Andolfatto P."/>
            <person name="Hu T.T."/>
            <person name="Blanchette M."/>
            <person name="Clark R.M."/>
            <person name="Quesneville H."/>
            <person name="Nordborg M."/>
            <person name="Gaut B.S."/>
            <person name="Lysak M.A."/>
            <person name="Jenkins J."/>
            <person name="Grimwood J."/>
            <person name="Chapman J."/>
            <person name="Prochnik S."/>
            <person name="Shu S."/>
            <person name="Rokhsar D."/>
            <person name="Schmutz J."/>
            <person name="Weigel D."/>
            <person name="Wright S.I."/>
        </authorList>
    </citation>
    <scope>NUCLEOTIDE SEQUENCE [LARGE SCALE GENOMIC DNA]</scope>
    <source>
        <strain evidence="2">cv. Monte Gargano</strain>
    </source>
</reference>
<protein>
    <submittedName>
        <fullName evidence="1">Uncharacterized protein</fullName>
    </submittedName>
</protein>
<name>R0I1K4_9BRAS</name>
<proteinExistence type="predicted"/>
<dbReference type="AlphaFoldDB" id="R0I1K4"/>
<accession>R0I1K4</accession>
<organism evidence="1 2">
    <name type="scientific">Capsella rubella</name>
    <dbReference type="NCBI Taxonomy" id="81985"/>
    <lineage>
        <taxon>Eukaryota</taxon>
        <taxon>Viridiplantae</taxon>
        <taxon>Streptophyta</taxon>
        <taxon>Embryophyta</taxon>
        <taxon>Tracheophyta</taxon>
        <taxon>Spermatophyta</taxon>
        <taxon>Magnoliopsida</taxon>
        <taxon>eudicotyledons</taxon>
        <taxon>Gunneridae</taxon>
        <taxon>Pentapetalae</taxon>
        <taxon>rosids</taxon>
        <taxon>malvids</taxon>
        <taxon>Brassicales</taxon>
        <taxon>Brassicaceae</taxon>
        <taxon>Camelineae</taxon>
        <taxon>Capsella</taxon>
    </lineage>
</organism>
<keyword evidence="2" id="KW-1185">Reference proteome</keyword>
<dbReference type="Proteomes" id="UP000029121">
    <property type="component" value="Unassembled WGS sequence"/>
</dbReference>
<sequence length="91" mass="10170">MMQNLRSVFTRGWRSSMGSRNISPPPAGSWDGGRVLRELKSLAASVLFGYSCYLISDMSESLKRSKASKEAFRQLVRDLDDDLGLSVPRDN</sequence>
<dbReference type="KEGG" id="crb:17892263"/>
<dbReference type="OrthoDB" id="185373at2759"/>
<evidence type="ECO:0000313" key="1">
    <source>
        <dbReference type="EMBL" id="EOA31780.1"/>
    </source>
</evidence>